<dbReference type="GeneID" id="90074553"/>
<feature type="region of interest" description="Disordered" evidence="1">
    <location>
        <begin position="101"/>
        <end position="125"/>
    </location>
</feature>
<comment type="caution">
    <text evidence="3">The sequence shown here is derived from an EMBL/GenBank/DDBJ whole genome shotgun (WGS) entry which is preliminary data.</text>
</comment>
<evidence type="ECO:0000256" key="1">
    <source>
        <dbReference type="SAM" id="MobiDB-lite"/>
    </source>
</evidence>
<dbReference type="AlphaFoldDB" id="A0AAV5QP60"/>
<feature type="signal peptide" evidence="2">
    <location>
        <begin position="1"/>
        <end position="23"/>
    </location>
</feature>
<dbReference type="RefSeq" id="XP_064853574.1">
    <property type="nucleotide sequence ID" value="XM_064997502.1"/>
</dbReference>
<dbReference type="EMBL" id="BTFZ01000011">
    <property type="protein sequence ID" value="GMM36578.1"/>
    <property type="molecule type" value="Genomic_DNA"/>
</dbReference>
<name>A0AAV5QP60_9ASCO</name>
<evidence type="ECO:0000313" key="4">
    <source>
        <dbReference type="Proteomes" id="UP001360560"/>
    </source>
</evidence>
<organism evidence="3 4">
    <name type="scientific">Saccharomycopsis crataegensis</name>
    <dbReference type="NCBI Taxonomy" id="43959"/>
    <lineage>
        <taxon>Eukaryota</taxon>
        <taxon>Fungi</taxon>
        <taxon>Dikarya</taxon>
        <taxon>Ascomycota</taxon>
        <taxon>Saccharomycotina</taxon>
        <taxon>Saccharomycetes</taxon>
        <taxon>Saccharomycopsidaceae</taxon>
        <taxon>Saccharomycopsis</taxon>
    </lineage>
</organism>
<keyword evidence="2" id="KW-0732">Signal</keyword>
<evidence type="ECO:0000256" key="2">
    <source>
        <dbReference type="SAM" id="SignalP"/>
    </source>
</evidence>
<protein>
    <submittedName>
        <fullName evidence="3">Uncharacterized protein</fullName>
    </submittedName>
</protein>
<keyword evidence="4" id="KW-1185">Reference proteome</keyword>
<reference evidence="3 4" key="1">
    <citation type="journal article" date="2023" name="Elife">
        <title>Identification of key yeast species and microbe-microbe interactions impacting larval growth of Drosophila in the wild.</title>
        <authorList>
            <person name="Mure A."/>
            <person name="Sugiura Y."/>
            <person name="Maeda R."/>
            <person name="Honda K."/>
            <person name="Sakurai N."/>
            <person name="Takahashi Y."/>
            <person name="Watada M."/>
            <person name="Katoh T."/>
            <person name="Gotoh A."/>
            <person name="Gotoh Y."/>
            <person name="Taniguchi I."/>
            <person name="Nakamura K."/>
            <person name="Hayashi T."/>
            <person name="Katayama T."/>
            <person name="Uemura T."/>
            <person name="Hattori Y."/>
        </authorList>
    </citation>
    <scope>NUCLEOTIDE SEQUENCE [LARGE SCALE GENOMIC DNA]</scope>
    <source>
        <strain evidence="3 4">SC-9</strain>
    </source>
</reference>
<accession>A0AAV5QP60</accession>
<proteinExistence type="predicted"/>
<dbReference type="Proteomes" id="UP001360560">
    <property type="component" value="Unassembled WGS sequence"/>
</dbReference>
<feature type="chain" id="PRO_5043450609" evidence="2">
    <location>
        <begin position="24"/>
        <end position="197"/>
    </location>
</feature>
<evidence type="ECO:0000313" key="3">
    <source>
        <dbReference type="EMBL" id="GMM36578.1"/>
    </source>
</evidence>
<gene>
    <name evidence="3" type="ORF">DASC09_039030</name>
</gene>
<sequence>MQFSKTTAIASIVALMSAQSVAADEYNTSPVTVLTNDGTTQTIWWVPSTSDTWWTPEWWSDYTAAGGKLATHTGSSTWTTVSTYTTTSDGKTYTTSTTYTTTGTDSTTSTSSTYPGTTTTGSVRTTKIDGTSTTITPTIDIFTTTDKKGSATTTTSTLSSSTNGAAKVLNYNRDGNFLQTVAVAGGLFGLGVTLLTL</sequence>